<dbReference type="RefSeq" id="WP_322424335.1">
    <property type="nucleotide sequence ID" value="NZ_JAXQPW010000002.1"/>
</dbReference>
<gene>
    <name evidence="2" type="ORF">SFC79_10735</name>
</gene>
<comment type="caution">
    <text evidence="2">The sequence shown here is derived from an EMBL/GenBank/DDBJ whole genome shotgun (WGS) entry which is preliminary data.</text>
</comment>
<feature type="region of interest" description="Disordered" evidence="1">
    <location>
        <begin position="82"/>
        <end position="104"/>
    </location>
</feature>
<dbReference type="Proteomes" id="UP001291999">
    <property type="component" value="Unassembled WGS sequence"/>
</dbReference>
<keyword evidence="3" id="KW-1185">Reference proteome</keyword>
<reference evidence="2 3" key="1">
    <citation type="submission" date="2023-11" db="EMBL/GenBank/DDBJ databases">
        <title>Novel species in genus Nocardioides.</title>
        <authorList>
            <person name="Zhou H."/>
        </authorList>
    </citation>
    <scope>NUCLEOTIDE SEQUENCE [LARGE SCALE GENOMIC DNA]</scope>
    <source>
        <strain evidence="2 3">S-58</strain>
    </source>
</reference>
<accession>A0ABU5KBA2</accession>
<evidence type="ECO:0000313" key="2">
    <source>
        <dbReference type="EMBL" id="MDZ5662241.1"/>
    </source>
</evidence>
<proteinExistence type="predicted"/>
<feature type="compositionally biased region" description="Basic residues" evidence="1">
    <location>
        <begin position="84"/>
        <end position="93"/>
    </location>
</feature>
<organism evidence="2 3">
    <name type="scientific">Nocardioides renjunii</name>
    <dbReference type="NCBI Taxonomy" id="3095075"/>
    <lineage>
        <taxon>Bacteria</taxon>
        <taxon>Bacillati</taxon>
        <taxon>Actinomycetota</taxon>
        <taxon>Actinomycetes</taxon>
        <taxon>Propionibacteriales</taxon>
        <taxon>Nocardioidaceae</taxon>
        <taxon>Nocardioides</taxon>
    </lineage>
</organism>
<dbReference type="EMBL" id="JAXQPW010000002">
    <property type="protein sequence ID" value="MDZ5662241.1"/>
    <property type="molecule type" value="Genomic_DNA"/>
</dbReference>
<sequence>MTFQQAARRAQSSALPMGARVIALHQCAEKYSPIGFHATLDYLESTAGPYRSNEAALVAAVAVLRQAHSLWQEELGSYAAERRSAKRAGQRVPRRSDPNPNALTTWHGRQRVAALFAVGRWRRLTGDGHSSSDQERLVRELADLALSSKFSPDDDAALEELRAVLDESASWDLYRQDPAAYFRARSLGRIVHHLRVATREAADA</sequence>
<evidence type="ECO:0000313" key="3">
    <source>
        <dbReference type="Proteomes" id="UP001291999"/>
    </source>
</evidence>
<protein>
    <submittedName>
        <fullName evidence="2">Uncharacterized protein</fullName>
    </submittedName>
</protein>
<evidence type="ECO:0000256" key="1">
    <source>
        <dbReference type="SAM" id="MobiDB-lite"/>
    </source>
</evidence>
<name>A0ABU5KBA2_9ACTN</name>